<dbReference type="Proteomes" id="UP000505377">
    <property type="component" value="Chromosome"/>
</dbReference>
<feature type="domain" description="HNH nuclease" evidence="2">
    <location>
        <begin position="326"/>
        <end position="378"/>
    </location>
</feature>
<sequence length="419" mass="44850">MAPGPHLADALDELASAVATGSETELLALLSLCEGVVRRVDAISTSAIAALDDQGAFLTRGYRSAARALSDLLSWDYVEARRRAAVAADVHARTTLDGTPLPARLPSAAAAFGAGDIALRHVEVIGRILSTDAAFRLSPEQWAGVEAQLAVDAGRLNPSELQTLGTALVALLDQDGAEPDDHTPAPVNELRLTRHACGGSIKGRFEDPALYDAIAAVLDAKSVPLTADDDRPAAQRQAEALADICGYVLDHGDLPDTGGRRPLLTVIVRLEDLEHRARSAMLEFGGTLTPAALRTLACDAGVIPVVMNGAGQPLDIGRATRTIPDGLRRAVTARDRGCAHPGCDRPPSWSEIHHIHHWEHGGPTRLDNLVMLCKAHHRQLHHTDWQVRIRDGLPEFLPPKWIDPHQTPRRKALAHLAAA</sequence>
<accession>A0A6M6JI09</accession>
<dbReference type="KEGG" id="pbro:HOP40_11500"/>
<dbReference type="InterPro" id="IPR003870">
    <property type="entry name" value="DUF222"/>
</dbReference>
<dbReference type="GO" id="GO:0004519">
    <property type="term" value="F:endonuclease activity"/>
    <property type="evidence" value="ECO:0007669"/>
    <property type="project" value="InterPro"/>
</dbReference>
<evidence type="ECO:0000313" key="3">
    <source>
        <dbReference type="EMBL" id="QJY46352.1"/>
    </source>
</evidence>
<dbReference type="InterPro" id="IPR003615">
    <property type="entry name" value="HNH_nuc"/>
</dbReference>
<proteinExistence type="inferred from homology"/>
<evidence type="ECO:0000256" key="1">
    <source>
        <dbReference type="ARBA" id="ARBA00023450"/>
    </source>
</evidence>
<dbReference type="Pfam" id="PF02720">
    <property type="entry name" value="DUF222"/>
    <property type="match status" value="1"/>
</dbReference>
<dbReference type="Pfam" id="PF01844">
    <property type="entry name" value="HNH"/>
    <property type="match status" value="1"/>
</dbReference>
<comment type="similarity">
    <text evidence="1">Belongs to the Rv1128c/1148c/1588c/1702c/1945/3466 family.</text>
</comment>
<evidence type="ECO:0000259" key="2">
    <source>
        <dbReference type="SMART" id="SM00507"/>
    </source>
</evidence>
<dbReference type="GO" id="GO:0003676">
    <property type="term" value="F:nucleic acid binding"/>
    <property type="evidence" value="ECO:0007669"/>
    <property type="project" value="InterPro"/>
</dbReference>
<protein>
    <submittedName>
        <fullName evidence="3">DUF222 domain-containing protein</fullName>
    </submittedName>
</protein>
<keyword evidence="4" id="KW-1185">Reference proteome</keyword>
<evidence type="ECO:0000313" key="4">
    <source>
        <dbReference type="Proteomes" id="UP000505377"/>
    </source>
</evidence>
<gene>
    <name evidence="3" type="ORF">HOP40_11500</name>
</gene>
<dbReference type="EMBL" id="CP053564">
    <property type="protein sequence ID" value="QJY46352.1"/>
    <property type="molecule type" value="Genomic_DNA"/>
</dbReference>
<dbReference type="GO" id="GO:0008270">
    <property type="term" value="F:zinc ion binding"/>
    <property type="evidence" value="ECO:0007669"/>
    <property type="project" value="InterPro"/>
</dbReference>
<dbReference type="RefSeq" id="WP_172157532.1">
    <property type="nucleotide sequence ID" value="NZ_CP053564.1"/>
</dbReference>
<dbReference type="CDD" id="cd00085">
    <property type="entry name" value="HNHc"/>
    <property type="match status" value="1"/>
</dbReference>
<dbReference type="Gene3D" id="1.10.30.50">
    <property type="match status" value="1"/>
</dbReference>
<name>A0A6M6JI09_9PSEU</name>
<dbReference type="SMART" id="SM00507">
    <property type="entry name" value="HNHc"/>
    <property type="match status" value="1"/>
</dbReference>
<dbReference type="AlphaFoldDB" id="A0A6M6JI09"/>
<organism evidence="3 4">
    <name type="scientific">Pseudonocardia broussonetiae</name>
    <dbReference type="NCBI Taxonomy" id="2736640"/>
    <lineage>
        <taxon>Bacteria</taxon>
        <taxon>Bacillati</taxon>
        <taxon>Actinomycetota</taxon>
        <taxon>Actinomycetes</taxon>
        <taxon>Pseudonocardiales</taxon>
        <taxon>Pseudonocardiaceae</taxon>
        <taxon>Pseudonocardia</taxon>
    </lineage>
</organism>
<dbReference type="InterPro" id="IPR002711">
    <property type="entry name" value="HNH"/>
</dbReference>
<reference evidence="3 4" key="1">
    <citation type="submission" date="2020-05" db="EMBL/GenBank/DDBJ databases">
        <authorList>
            <person name="Mo P."/>
        </authorList>
    </citation>
    <scope>NUCLEOTIDE SEQUENCE [LARGE SCALE GENOMIC DNA]</scope>
    <source>
        <strain evidence="3 4">Gen01</strain>
    </source>
</reference>